<dbReference type="InterPro" id="IPR023932">
    <property type="entry name" value="CE1759_FMN_reduct"/>
</dbReference>
<keyword evidence="2" id="KW-0288">FMN</keyword>
<dbReference type="Pfam" id="PF03358">
    <property type="entry name" value="FMN_red"/>
    <property type="match status" value="1"/>
</dbReference>
<evidence type="ECO:0000259" key="4">
    <source>
        <dbReference type="Pfam" id="PF03358"/>
    </source>
</evidence>
<dbReference type="InterPro" id="IPR029039">
    <property type="entry name" value="Flavoprotein-like_sf"/>
</dbReference>
<dbReference type="Gene3D" id="3.40.50.360">
    <property type="match status" value="1"/>
</dbReference>
<evidence type="ECO:0000256" key="3">
    <source>
        <dbReference type="ARBA" id="ARBA00023002"/>
    </source>
</evidence>
<dbReference type="EMBL" id="VFOK01000001">
    <property type="protein sequence ID" value="TQL34689.1"/>
    <property type="molecule type" value="Genomic_DNA"/>
</dbReference>
<dbReference type="OrthoDB" id="1643408at2"/>
<reference evidence="5 6" key="1">
    <citation type="submission" date="2019-06" db="EMBL/GenBank/DDBJ databases">
        <title>Sequencing the genomes of 1000 actinobacteria strains.</title>
        <authorList>
            <person name="Klenk H.-P."/>
        </authorList>
    </citation>
    <scope>NUCLEOTIDE SEQUENCE [LARGE SCALE GENOMIC DNA]</scope>
    <source>
        <strain evidence="5 6">DSM 24617</strain>
    </source>
</reference>
<keyword evidence="3" id="KW-0560">Oxidoreductase</keyword>
<evidence type="ECO:0000256" key="2">
    <source>
        <dbReference type="ARBA" id="ARBA00022643"/>
    </source>
</evidence>
<dbReference type="Proteomes" id="UP000318336">
    <property type="component" value="Unassembled WGS sequence"/>
</dbReference>
<dbReference type="NCBIfam" id="TIGR04037">
    <property type="entry name" value="LLM_duo_CE1759"/>
    <property type="match status" value="1"/>
</dbReference>
<dbReference type="GO" id="GO:0016491">
    <property type="term" value="F:oxidoreductase activity"/>
    <property type="evidence" value="ECO:0007669"/>
    <property type="project" value="UniProtKB-KW"/>
</dbReference>
<accession>A0A542XFU3</accession>
<comment type="caution">
    <text evidence="5">The sequence shown here is derived from an EMBL/GenBank/DDBJ whole genome shotgun (WGS) entry which is preliminary data.</text>
</comment>
<keyword evidence="1" id="KW-0285">Flavoprotein</keyword>
<dbReference type="InterPro" id="IPR005025">
    <property type="entry name" value="FMN_Rdtase-like_dom"/>
</dbReference>
<dbReference type="AlphaFoldDB" id="A0A542XFU3"/>
<dbReference type="SUPFAM" id="SSF52218">
    <property type="entry name" value="Flavoproteins"/>
    <property type="match status" value="1"/>
</dbReference>
<protein>
    <submittedName>
        <fullName evidence="5">FMN reductase</fullName>
    </submittedName>
</protein>
<evidence type="ECO:0000256" key="1">
    <source>
        <dbReference type="ARBA" id="ARBA00022630"/>
    </source>
</evidence>
<dbReference type="PANTHER" id="PTHR43408:SF2">
    <property type="entry name" value="FMN REDUCTASE (NADPH)"/>
    <property type="match status" value="1"/>
</dbReference>
<keyword evidence="6" id="KW-1185">Reference proteome</keyword>
<proteinExistence type="predicted"/>
<dbReference type="PANTHER" id="PTHR43408">
    <property type="entry name" value="FMN REDUCTASE (NADPH)"/>
    <property type="match status" value="1"/>
</dbReference>
<evidence type="ECO:0000313" key="5">
    <source>
        <dbReference type="EMBL" id="TQL34689.1"/>
    </source>
</evidence>
<evidence type="ECO:0000313" key="6">
    <source>
        <dbReference type="Proteomes" id="UP000318336"/>
    </source>
</evidence>
<organism evidence="5 6">
    <name type="scientific">Barrientosiimonas humi</name>
    <dbReference type="NCBI Taxonomy" id="999931"/>
    <lineage>
        <taxon>Bacteria</taxon>
        <taxon>Bacillati</taxon>
        <taxon>Actinomycetota</taxon>
        <taxon>Actinomycetes</taxon>
        <taxon>Micrococcales</taxon>
        <taxon>Dermacoccaceae</taxon>
        <taxon>Barrientosiimonas</taxon>
    </lineage>
</organism>
<name>A0A542XFU3_9MICO</name>
<feature type="domain" description="NADPH-dependent FMN reductase-like" evidence="4">
    <location>
        <begin position="4"/>
        <end position="153"/>
    </location>
</feature>
<dbReference type="InterPro" id="IPR051814">
    <property type="entry name" value="NAD(P)H-dep_FMN_reductase"/>
</dbReference>
<sequence>MSRRVVAITAGLSNPSSTRLLTDQLIDATRAAVTARGEALEVEVLELRELASDLAQMMTSGGMPTPKLTRAHELIAEADGIIAVTPTFSASYSGLFKMFVDSLDTDALTGTPVLIAATAGTARHALVLDHAMRPLFSYLRAVVVPTAVFAATSDFGSAEEGLSERIHRAADQLAALVVAEPTGVEGFAPAAGDNRRTRRSGTDLGEVTPFTQLLRNHAG</sequence>
<gene>
    <name evidence="5" type="ORF">FB554_2866</name>
</gene>
<dbReference type="RefSeq" id="WP_142007056.1">
    <property type="nucleotide sequence ID" value="NZ_CAJTBP010000001.1"/>
</dbReference>